<protein>
    <submittedName>
        <fullName evidence="4">Secreted protein</fullName>
    </submittedName>
</protein>
<accession>A0A0N4YTI7</accession>
<evidence type="ECO:0000313" key="2">
    <source>
        <dbReference type="EMBL" id="VDL84297.1"/>
    </source>
</evidence>
<evidence type="ECO:0000313" key="4">
    <source>
        <dbReference type="WBParaSite" id="NBR_0002055901-mRNA-1"/>
    </source>
</evidence>
<reference evidence="2 3" key="2">
    <citation type="submission" date="2018-11" db="EMBL/GenBank/DDBJ databases">
        <authorList>
            <consortium name="Pathogen Informatics"/>
        </authorList>
    </citation>
    <scope>NUCLEOTIDE SEQUENCE [LARGE SCALE GENOMIC DNA]</scope>
</reference>
<keyword evidence="1" id="KW-1133">Transmembrane helix</keyword>
<dbReference type="AlphaFoldDB" id="A0A0N4YTI7"/>
<sequence length="66" mass="7070">MVVHHFSKMLVLGEDLMAATIGVDTFLYLLAIVCLLCAIPPKADGEEDGGAPVAITCIDVEKIQRN</sequence>
<keyword evidence="1" id="KW-0812">Transmembrane</keyword>
<dbReference type="EMBL" id="UYSL01025279">
    <property type="protein sequence ID" value="VDL84297.1"/>
    <property type="molecule type" value="Genomic_DNA"/>
</dbReference>
<dbReference type="WBParaSite" id="NBR_0002055901-mRNA-1">
    <property type="protein sequence ID" value="NBR_0002055901-mRNA-1"/>
    <property type="gene ID" value="NBR_0002055901"/>
</dbReference>
<evidence type="ECO:0000313" key="3">
    <source>
        <dbReference type="Proteomes" id="UP000271162"/>
    </source>
</evidence>
<feature type="transmembrane region" description="Helical" evidence="1">
    <location>
        <begin position="16"/>
        <end position="39"/>
    </location>
</feature>
<gene>
    <name evidence="2" type="ORF">NBR_LOCUS20560</name>
</gene>
<dbReference type="Proteomes" id="UP000271162">
    <property type="component" value="Unassembled WGS sequence"/>
</dbReference>
<reference evidence="4" key="1">
    <citation type="submission" date="2017-02" db="UniProtKB">
        <authorList>
            <consortium name="WormBaseParasite"/>
        </authorList>
    </citation>
    <scope>IDENTIFICATION</scope>
</reference>
<proteinExistence type="predicted"/>
<organism evidence="4">
    <name type="scientific">Nippostrongylus brasiliensis</name>
    <name type="common">Rat hookworm</name>
    <dbReference type="NCBI Taxonomy" id="27835"/>
    <lineage>
        <taxon>Eukaryota</taxon>
        <taxon>Metazoa</taxon>
        <taxon>Ecdysozoa</taxon>
        <taxon>Nematoda</taxon>
        <taxon>Chromadorea</taxon>
        <taxon>Rhabditida</taxon>
        <taxon>Rhabditina</taxon>
        <taxon>Rhabditomorpha</taxon>
        <taxon>Strongyloidea</taxon>
        <taxon>Heligmosomidae</taxon>
        <taxon>Nippostrongylus</taxon>
    </lineage>
</organism>
<keyword evidence="3" id="KW-1185">Reference proteome</keyword>
<evidence type="ECO:0000256" key="1">
    <source>
        <dbReference type="SAM" id="Phobius"/>
    </source>
</evidence>
<keyword evidence="1" id="KW-0472">Membrane</keyword>
<name>A0A0N4YTI7_NIPBR</name>